<comment type="caution">
    <text evidence="1">The sequence shown here is derived from an EMBL/GenBank/DDBJ whole genome shotgun (WGS) entry which is preliminary data.</text>
</comment>
<organism evidence="1 2">
    <name type="scientific">Prorocentrum cordatum</name>
    <dbReference type="NCBI Taxonomy" id="2364126"/>
    <lineage>
        <taxon>Eukaryota</taxon>
        <taxon>Sar</taxon>
        <taxon>Alveolata</taxon>
        <taxon>Dinophyceae</taxon>
        <taxon>Prorocentrales</taxon>
        <taxon>Prorocentraceae</taxon>
        <taxon>Prorocentrum</taxon>
    </lineage>
</organism>
<proteinExistence type="predicted"/>
<dbReference type="EMBL" id="CAUYUJ010005462">
    <property type="protein sequence ID" value="CAK0813745.1"/>
    <property type="molecule type" value="Genomic_DNA"/>
</dbReference>
<accession>A0ABN9R4M7</accession>
<evidence type="ECO:0000313" key="1">
    <source>
        <dbReference type="EMBL" id="CAK0813745.1"/>
    </source>
</evidence>
<evidence type="ECO:0000313" key="2">
    <source>
        <dbReference type="Proteomes" id="UP001189429"/>
    </source>
</evidence>
<protein>
    <submittedName>
        <fullName evidence="1">Uncharacterized protein</fullName>
    </submittedName>
</protein>
<gene>
    <name evidence="1" type="ORF">PCOR1329_LOCUS17563</name>
</gene>
<feature type="non-terminal residue" evidence="1">
    <location>
        <position position="142"/>
    </location>
</feature>
<sequence>MSILNAVADRCVQEAREQDQPRGSPCFRLFVLCLPGSGKFQLIRWLCGEDVGLFPTRMGWEREVRFMMTAPMNSMASNMGGGTARIFSELGIDLITGVQSGGKKDPGLFENLLRAKIQHMRWLIIDEIEGASVELLDAVRRQ</sequence>
<dbReference type="Proteomes" id="UP001189429">
    <property type="component" value="Unassembled WGS sequence"/>
</dbReference>
<reference evidence="1" key="1">
    <citation type="submission" date="2023-10" db="EMBL/GenBank/DDBJ databases">
        <authorList>
            <person name="Chen Y."/>
            <person name="Shah S."/>
            <person name="Dougan E. K."/>
            <person name="Thang M."/>
            <person name="Chan C."/>
        </authorList>
    </citation>
    <scope>NUCLEOTIDE SEQUENCE [LARGE SCALE GENOMIC DNA]</scope>
</reference>
<name>A0ABN9R4M7_9DINO</name>
<keyword evidence="2" id="KW-1185">Reference proteome</keyword>